<dbReference type="Gene3D" id="1.10.645.10">
    <property type="entry name" value="Cytochrome-c3 Hydrogenase, chain B"/>
    <property type="match status" value="1"/>
</dbReference>
<dbReference type="GO" id="GO:0016651">
    <property type="term" value="F:oxidoreductase activity, acting on NAD(P)H"/>
    <property type="evidence" value="ECO:0007669"/>
    <property type="project" value="InterPro"/>
</dbReference>
<keyword evidence="1" id="KW-0560">Oxidoreductase</keyword>
<dbReference type="GO" id="GO:0051287">
    <property type="term" value="F:NAD binding"/>
    <property type="evidence" value="ECO:0007669"/>
    <property type="project" value="InterPro"/>
</dbReference>
<dbReference type="InterPro" id="IPR001135">
    <property type="entry name" value="NADH_Q_OxRdtase_suD"/>
</dbReference>
<proteinExistence type="predicted"/>
<gene>
    <name evidence="3" type="ORF">SDC9_174743</name>
</gene>
<accession>A0A645GN46</accession>
<evidence type="ECO:0000313" key="3">
    <source>
        <dbReference type="EMBL" id="MPN27312.1"/>
    </source>
</evidence>
<dbReference type="SUPFAM" id="SSF56762">
    <property type="entry name" value="HydB/Nqo4-like"/>
    <property type="match status" value="1"/>
</dbReference>
<dbReference type="Pfam" id="PF00346">
    <property type="entry name" value="Complex1_49kDa"/>
    <property type="match status" value="1"/>
</dbReference>
<evidence type="ECO:0000256" key="1">
    <source>
        <dbReference type="ARBA" id="ARBA00023002"/>
    </source>
</evidence>
<dbReference type="PANTHER" id="PTHR43485">
    <property type="entry name" value="HYDROGENASE-4 COMPONENT G"/>
    <property type="match status" value="1"/>
</dbReference>
<feature type="domain" description="NADH-quinone oxidoreductase subunit D" evidence="2">
    <location>
        <begin position="24"/>
        <end position="85"/>
    </location>
</feature>
<sequence length="91" mass="10228">MLDDIALFEKPANIQLSPSADSFVISLTEGWRGEICHCALTDKEGKLIKYKIKDPSLHNWMALAQAVRNNEISDFPVCNKSFNLSYCGHDL</sequence>
<protein>
    <recommendedName>
        <fullName evidence="2">NADH-quinone oxidoreductase subunit D domain-containing protein</fullName>
    </recommendedName>
</protein>
<dbReference type="EMBL" id="VSSQ01077152">
    <property type="protein sequence ID" value="MPN27312.1"/>
    <property type="molecule type" value="Genomic_DNA"/>
</dbReference>
<dbReference type="AlphaFoldDB" id="A0A645GN46"/>
<dbReference type="InterPro" id="IPR052197">
    <property type="entry name" value="ComplexI_49kDa-like"/>
</dbReference>
<dbReference type="GO" id="GO:0048038">
    <property type="term" value="F:quinone binding"/>
    <property type="evidence" value="ECO:0007669"/>
    <property type="project" value="InterPro"/>
</dbReference>
<reference evidence="3" key="1">
    <citation type="submission" date="2019-08" db="EMBL/GenBank/DDBJ databases">
        <authorList>
            <person name="Kucharzyk K."/>
            <person name="Murdoch R.W."/>
            <person name="Higgins S."/>
            <person name="Loffler F."/>
        </authorList>
    </citation>
    <scope>NUCLEOTIDE SEQUENCE</scope>
</reference>
<dbReference type="InterPro" id="IPR029014">
    <property type="entry name" value="NiFe-Hase_large"/>
</dbReference>
<evidence type="ECO:0000259" key="2">
    <source>
        <dbReference type="Pfam" id="PF00346"/>
    </source>
</evidence>
<name>A0A645GN46_9ZZZZ</name>
<comment type="caution">
    <text evidence="3">The sequence shown here is derived from an EMBL/GenBank/DDBJ whole genome shotgun (WGS) entry which is preliminary data.</text>
</comment>
<organism evidence="3">
    <name type="scientific">bioreactor metagenome</name>
    <dbReference type="NCBI Taxonomy" id="1076179"/>
    <lineage>
        <taxon>unclassified sequences</taxon>
        <taxon>metagenomes</taxon>
        <taxon>ecological metagenomes</taxon>
    </lineage>
</organism>
<dbReference type="PANTHER" id="PTHR43485:SF1">
    <property type="entry name" value="FORMATE HYDROGENLYASE SUBUNIT 5-RELATED"/>
    <property type="match status" value="1"/>
</dbReference>